<proteinExistence type="predicted"/>
<gene>
    <name evidence="1" type="ORF">MILVUS5_LOCUS17992</name>
</gene>
<accession>A0ACB0K2T7</accession>
<dbReference type="Proteomes" id="UP001177021">
    <property type="component" value="Unassembled WGS sequence"/>
</dbReference>
<keyword evidence="2" id="KW-1185">Reference proteome</keyword>
<protein>
    <submittedName>
        <fullName evidence="1">Uncharacterized protein</fullName>
    </submittedName>
</protein>
<sequence length="200" mass="22721">MFRLKNSKNLARFLYQEILHNSNSMAYSIGYVDPCSHLSKVYPNAFGVNRRIEFGRKSCGFYTSCRNNSKFFVRANARPRGFASDLEQGNSVGGDVTLKVDNGGVNGSPAMPRCFRDQRMSEKLVVAVDVDEVLGNFVSALNKFIADKYSSNHSVSEYHVYEFFKIWNCSRDEADIRVHEFFKTPYFKSGIHPLPGLGRM</sequence>
<organism evidence="1 2">
    <name type="scientific">Trifolium pratense</name>
    <name type="common">Red clover</name>
    <dbReference type="NCBI Taxonomy" id="57577"/>
    <lineage>
        <taxon>Eukaryota</taxon>
        <taxon>Viridiplantae</taxon>
        <taxon>Streptophyta</taxon>
        <taxon>Embryophyta</taxon>
        <taxon>Tracheophyta</taxon>
        <taxon>Spermatophyta</taxon>
        <taxon>Magnoliopsida</taxon>
        <taxon>eudicotyledons</taxon>
        <taxon>Gunneridae</taxon>
        <taxon>Pentapetalae</taxon>
        <taxon>rosids</taxon>
        <taxon>fabids</taxon>
        <taxon>Fabales</taxon>
        <taxon>Fabaceae</taxon>
        <taxon>Papilionoideae</taxon>
        <taxon>50 kb inversion clade</taxon>
        <taxon>NPAAA clade</taxon>
        <taxon>Hologalegina</taxon>
        <taxon>IRL clade</taxon>
        <taxon>Trifolieae</taxon>
        <taxon>Trifolium</taxon>
    </lineage>
</organism>
<name>A0ACB0K2T7_TRIPR</name>
<evidence type="ECO:0000313" key="2">
    <source>
        <dbReference type="Proteomes" id="UP001177021"/>
    </source>
</evidence>
<reference evidence="1" key="1">
    <citation type="submission" date="2023-10" db="EMBL/GenBank/DDBJ databases">
        <authorList>
            <person name="Rodriguez Cubillos JULIANA M."/>
            <person name="De Vega J."/>
        </authorList>
    </citation>
    <scope>NUCLEOTIDE SEQUENCE</scope>
</reference>
<dbReference type="EMBL" id="CASHSV030000109">
    <property type="protein sequence ID" value="CAJ2650057.1"/>
    <property type="molecule type" value="Genomic_DNA"/>
</dbReference>
<evidence type="ECO:0000313" key="1">
    <source>
        <dbReference type="EMBL" id="CAJ2650057.1"/>
    </source>
</evidence>
<comment type="caution">
    <text evidence="1">The sequence shown here is derived from an EMBL/GenBank/DDBJ whole genome shotgun (WGS) entry which is preliminary data.</text>
</comment>